<dbReference type="PIRSF" id="PIRSF005624">
    <property type="entry name" value="Ni-bind_GTPase"/>
    <property type="match status" value="1"/>
</dbReference>
<dbReference type="GO" id="GO:0005525">
    <property type="term" value="F:GTP binding"/>
    <property type="evidence" value="ECO:0007669"/>
    <property type="project" value="UniProtKB-KW"/>
</dbReference>
<dbReference type="STRING" id="394503.Ccel_3363"/>
<dbReference type="InterPro" id="IPR004392">
    <property type="entry name" value="Hyd_mat_HypB"/>
</dbReference>
<dbReference type="HOGENOM" id="CLU_056148_0_0_9"/>
<dbReference type="PANTHER" id="PTHR30134:SF2">
    <property type="entry name" value="HYDROGENASE MATURATION FACTOR HYPB"/>
    <property type="match status" value="1"/>
</dbReference>
<organism evidence="9 10">
    <name type="scientific">Ruminiclostridium cellulolyticum (strain ATCC 35319 / DSM 5812 / JCM 6584 / H10)</name>
    <name type="common">Clostridium cellulolyticum</name>
    <dbReference type="NCBI Taxonomy" id="394503"/>
    <lineage>
        <taxon>Bacteria</taxon>
        <taxon>Bacillati</taxon>
        <taxon>Bacillota</taxon>
        <taxon>Clostridia</taxon>
        <taxon>Eubacteriales</taxon>
        <taxon>Oscillospiraceae</taxon>
        <taxon>Ruminiclostridium</taxon>
    </lineage>
</organism>
<dbReference type="GO" id="GO:0051604">
    <property type="term" value="P:protein maturation"/>
    <property type="evidence" value="ECO:0007669"/>
    <property type="project" value="InterPro"/>
</dbReference>
<keyword evidence="7" id="KW-0342">GTP-binding</keyword>
<dbReference type="Proteomes" id="UP000001349">
    <property type="component" value="Chromosome"/>
</dbReference>
<evidence type="ECO:0000256" key="5">
    <source>
        <dbReference type="ARBA" id="ARBA00022801"/>
    </source>
</evidence>
<keyword evidence="10" id="KW-1185">Reference proteome</keyword>
<dbReference type="RefSeq" id="WP_015926704.1">
    <property type="nucleotide sequence ID" value="NC_011898.1"/>
</dbReference>
<dbReference type="GO" id="GO:0016151">
    <property type="term" value="F:nickel cation binding"/>
    <property type="evidence" value="ECO:0007669"/>
    <property type="project" value="InterPro"/>
</dbReference>
<evidence type="ECO:0000256" key="7">
    <source>
        <dbReference type="ARBA" id="ARBA00023134"/>
    </source>
</evidence>
<dbReference type="PANTHER" id="PTHR30134">
    <property type="entry name" value="HYDROGENASE PROTEIN ASSEMBLY PROTEIN, NICKEL CHAPERONE"/>
    <property type="match status" value="1"/>
</dbReference>
<accession>B8I1L7</accession>
<feature type="domain" description="CobW/HypB/UreG nucleotide-binding" evidence="8">
    <location>
        <begin position="32"/>
        <end position="192"/>
    </location>
</feature>
<dbReference type="InterPro" id="IPR027417">
    <property type="entry name" value="P-loop_NTPase"/>
</dbReference>
<evidence type="ECO:0000313" key="9">
    <source>
        <dbReference type="EMBL" id="ACL77652.1"/>
    </source>
</evidence>
<keyword evidence="6" id="KW-0862">Zinc</keyword>
<keyword evidence="4" id="KW-0547">Nucleotide-binding</keyword>
<evidence type="ECO:0000313" key="10">
    <source>
        <dbReference type="Proteomes" id="UP000001349"/>
    </source>
</evidence>
<dbReference type="NCBIfam" id="TIGR00073">
    <property type="entry name" value="hypB"/>
    <property type="match status" value="1"/>
</dbReference>
<gene>
    <name evidence="9" type="ordered locus">Ccel_3363</name>
</gene>
<evidence type="ECO:0000256" key="2">
    <source>
        <dbReference type="ARBA" id="ARBA00022596"/>
    </source>
</evidence>
<dbReference type="eggNOG" id="COG0378">
    <property type="taxonomic scope" value="Bacteria"/>
</dbReference>
<keyword evidence="2" id="KW-0533">Nickel</keyword>
<comment type="similarity">
    <text evidence="1">Belongs to the SIMIBI class G3E GTPase family. HypB/HupM subfamily.</text>
</comment>
<evidence type="ECO:0000256" key="6">
    <source>
        <dbReference type="ARBA" id="ARBA00022833"/>
    </source>
</evidence>
<evidence type="ECO:0000256" key="4">
    <source>
        <dbReference type="ARBA" id="ARBA00022741"/>
    </source>
</evidence>
<dbReference type="GO" id="GO:0003924">
    <property type="term" value="F:GTPase activity"/>
    <property type="evidence" value="ECO:0007669"/>
    <property type="project" value="InterPro"/>
</dbReference>
<dbReference type="EMBL" id="CP001348">
    <property type="protein sequence ID" value="ACL77652.1"/>
    <property type="molecule type" value="Genomic_DNA"/>
</dbReference>
<dbReference type="GO" id="GO:0008270">
    <property type="term" value="F:zinc ion binding"/>
    <property type="evidence" value="ECO:0007669"/>
    <property type="project" value="TreeGrafter"/>
</dbReference>
<dbReference type="OrthoDB" id="9802035at2"/>
<proteinExistence type="inferred from homology"/>
<keyword evidence="3" id="KW-0479">Metal-binding</keyword>
<dbReference type="Gene3D" id="3.40.50.300">
    <property type="entry name" value="P-loop containing nucleotide triphosphate hydrolases"/>
    <property type="match status" value="1"/>
</dbReference>
<dbReference type="InterPro" id="IPR003495">
    <property type="entry name" value="CobW/HypB/UreG_nucleotide-bd"/>
</dbReference>
<dbReference type="KEGG" id="cce:Ccel_3363"/>
<name>B8I1L7_RUMCH</name>
<protein>
    <submittedName>
        <fullName evidence="9">Hydrogenase accessory protein HypB</fullName>
    </submittedName>
</protein>
<evidence type="ECO:0000259" key="8">
    <source>
        <dbReference type="Pfam" id="PF02492"/>
    </source>
</evidence>
<dbReference type="AlphaFoldDB" id="B8I1L7"/>
<dbReference type="Pfam" id="PF02492">
    <property type="entry name" value="cobW"/>
    <property type="match status" value="1"/>
</dbReference>
<sequence length="220" mass="23909">MEIKVMKNIMHANDRLAEENRNYFKSKGIKAVNIMASPGSGKTSVIIKLIQAFGDRANVAVVEGDIASSIDAEKIDKLGNPVIQINTGGGCHLDANMIKSAAVSLRLKDGAILFIENVGNLVCPSSFDLGEGIKMVIASVPEGHDKPYKYTSMFELADVVVLNKTDLMPYIDFDKDSFYKGVKALNEKAEIIEVSCKTGEGISKLADWMLNVQVSHNQSV</sequence>
<dbReference type="SUPFAM" id="SSF52540">
    <property type="entry name" value="P-loop containing nucleoside triphosphate hydrolases"/>
    <property type="match status" value="1"/>
</dbReference>
<evidence type="ECO:0000256" key="1">
    <source>
        <dbReference type="ARBA" id="ARBA00006211"/>
    </source>
</evidence>
<keyword evidence="5" id="KW-0378">Hydrolase</keyword>
<evidence type="ECO:0000256" key="3">
    <source>
        <dbReference type="ARBA" id="ARBA00022723"/>
    </source>
</evidence>
<reference evidence="9 10" key="1">
    <citation type="submission" date="2009-01" db="EMBL/GenBank/DDBJ databases">
        <title>Complete sequence of Clostridium cellulolyticum H10.</title>
        <authorList>
            <consortium name="US DOE Joint Genome Institute"/>
            <person name="Lucas S."/>
            <person name="Copeland A."/>
            <person name="Lapidus A."/>
            <person name="Glavina del Rio T."/>
            <person name="Dalin E."/>
            <person name="Tice H."/>
            <person name="Bruce D."/>
            <person name="Goodwin L."/>
            <person name="Pitluck S."/>
            <person name="Chertkov O."/>
            <person name="Saunders E."/>
            <person name="Brettin T."/>
            <person name="Detter J.C."/>
            <person name="Han C."/>
            <person name="Larimer F."/>
            <person name="Land M."/>
            <person name="Hauser L."/>
            <person name="Kyrpides N."/>
            <person name="Ivanova N."/>
            <person name="Zhou J."/>
            <person name="Richardson P."/>
        </authorList>
    </citation>
    <scope>NUCLEOTIDE SEQUENCE [LARGE SCALE GENOMIC DNA]</scope>
    <source>
        <strain evidence="10">ATCC 35319 / DSM 5812 / JCM 6584 / H10</strain>
    </source>
</reference>